<sequence length="149" mass="16567">MSFLLVCLPSGVLAVSRVAIMCYHIYHGYGVLYLRKVTFLMRAFLGCGDSLSCPMCRAFVQGHMLSKKCKRKVMTAFSFGYLQDFKFSKVCDGDYGNIGKAVGRLIVKLRGSLLCITNISSSAILSHCESSISFTHKMIIRALYQVVNI</sequence>
<evidence type="ECO:0000313" key="1">
    <source>
        <dbReference type="EMBL" id="MXU93627.1"/>
    </source>
</evidence>
<reference evidence="1" key="1">
    <citation type="submission" date="2019-12" db="EMBL/GenBank/DDBJ databases">
        <title>An insight into the sialome of adult female Ixodes ricinus ticks feeding for 6 days.</title>
        <authorList>
            <person name="Perner J."/>
            <person name="Ribeiro J.M.C."/>
        </authorList>
    </citation>
    <scope>NUCLEOTIDE SEQUENCE</scope>
    <source>
        <strain evidence="1">Semi-engorged</strain>
        <tissue evidence="1">Salivary glands</tissue>
    </source>
</reference>
<accession>A0A6B0UV09</accession>
<name>A0A6B0UV09_IXORI</name>
<proteinExistence type="predicted"/>
<organism evidence="1">
    <name type="scientific">Ixodes ricinus</name>
    <name type="common">Common tick</name>
    <name type="synonym">Acarus ricinus</name>
    <dbReference type="NCBI Taxonomy" id="34613"/>
    <lineage>
        <taxon>Eukaryota</taxon>
        <taxon>Metazoa</taxon>
        <taxon>Ecdysozoa</taxon>
        <taxon>Arthropoda</taxon>
        <taxon>Chelicerata</taxon>
        <taxon>Arachnida</taxon>
        <taxon>Acari</taxon>
        <taxon>Parasitiformes</taxon>
        <taxon>Ixodida</taxon>
        <taxon>Ixodoidea</taxon>
        <taxon>Ixodidae</taxon>
        <taxon>Ixodinae</taxon>
        <taxon>Ixodes</taxon>
    </lineage>
</organism>
<protein>
    <submittedName>
        <fullName evidence="1">Putative secreted protein</fullName>
    </submittedName>
</protein>
<dbReference type="AlphaFoldDB" id="A0A6B0UV09"/>
<dbReference type="EMBL" id="GIFC01011544">
    <property type="protein sequence ID" value="MXU93627.1"/>
    <property type="molecule type" value="Transcribed_RNA"/>
</dbReference>